<sequence length="448" mass="48715">MKLRLLKDQSTVLEESFKEHKLHRLFKVISKIQIDINRLFRAISKAACALLNLSLIDVNKISIGACREIPPLITLLMNGSNRGKKDAMTTLYKLCTVKVNKERAVKGGAVKAVVGLVAAEQMAEKAMVVMSSLAAVAEGKEAIVEEGGIAALVEVIEDGSPKGKEFAAHKDATLVVANLHRMIIGSGYARFRIYLFSLLHKHLHFLVPKCKISPIRFWSKLFTEEALESSLQDVVSRYSFMDLWPCSSKDLDHLARQEWLSKNVNKKNEKSALANGAVFVDRGSSGLTTNSNQSTKVVYPDTSRMVIYDPRQKAGPSAPRLPTVSRTLTASSVVLTGGGTPNAPNEFLKATLPALLAFIANLPTVEGLALDIDFVLSICLQSNIPTGQTGKSVNPSTQLQTGPAPSASDLSGSRKPHPVPSGSSFKTTRDRKRRDADSTFLTRNSGCF</sequence>
<dbReference type="PANTHER" id="PTHR23315">
    <property type="entry name" value="U BOX DOMAIN-CONTAINING"/>
    <property type="match status" value="1"/>
</dbReference>
<dbReference type="Proteomes" id="UP000593564">
    <property type="component" value="Unassembled WGS sequence"/>
</dbReference>
<dbReference type="InterPro" id="IPR016024">
    <property type="entry name" value="ARM-type_fold"/>
</dbReference>
<dbReference type="PANTHER" id="PTHR23315:SF129">
    <property type="entry name" value="ARM REPEAT SUPERFAMILY PROTEIN"/>
    <property type="match status" value="1"/>
</dbReference>
<keyword evidence="6" id="KW-1185">Reference proteome</keyword>
<evidence type="ECO:0000313" key="6">
    <source>
        <dbReference type="Proteomes" id="UP000593564"/>
    </source>
</evidence>
<evidence type="ECO:0000313" key="5">
    <source>
        <dbReference type="EMBL" id="KAF5958976.1"/>
    </source>
</evidence>
<protein>
    <submittedName>
        <fullName evidence="5">Uncharacterized protein</fullName>
    </submittedName>
</protein>
<dbReference type="AlphaFoldDB" id="A0A7J7I3E6"/>
<dbReference type="InterPro" id="IPR011989">
    <property type="entry name" value="ARM-like"/>
</dbReference>
<reference evidence="6" key="1">
    <citation type="journal article" date="2020" name="Nat. Commun.">
        <title>Genome assembly of wild tea tree DASZ reveals pedigree and selection history of tea varieties.</title>
        <authorList>
            <person name="Zhang W."/>
            <person name="Zhang Y."/>
            <person name="Qiu H."/>
            <person name="Guo Y."/>
            <person name="Wan H."/>
            <person name="Zhang X."/>
            <person name="Scossa F."/>
            <person name="Alseekh S."/>
            <person name="Zhang Q."/>
            <person name="Wang P."/>
            <person name="Xu L."/>
            <person name="Schmidt M.H."/>
            <person name="Jia X."/>
            <person name="Li D."/>
            <person name="Zhu A."/>
            <person name="Guo F."/>
            <person name="Chen W."/>
            <person name="Ni D."/>
            <person name="Usadel B."/>
            <person name="Fernie A.R."/>
            <person name="Wen W."/>
        </authorList>
    </citation>
    <scope>NUCLEOTIDE SEQUENCE [LARGE SCALE GENOMIC DNA]</scope>
    <source>
        <strain evidence="6">cv. G240</strain>
    </source>
</reference>
<dbReference type="PROSITE" id="PS50176">
    <property type="entry name" value="ARM_REPEAT"/>
    <property type="match status" value="1"/>
</dbReference>
<dbReference type="SUPFAM" id="SSF48371">
    <property type="entry name" value="ARM repeat"/>
    <property type="match status" value="1"/>
</dbReference>
<proteinExistence type="predicted"/>
<dbReference type="EMBL" id="JACBKZ010000001">
    <property type="protein sequence ID" value="KAF5958976.1"/>
    <property type="molecule type" value="Genomic_DNA"/>
</dbReference>
<name>A0A7J7I3E6_CAMSI</name>
<accession>A0A7J7I3E6</accession>
<dbReference type="Gene3D" id="1.25.10.10">
    <property type="entry name" value="Leucine-rich Repeat Variant"/>
    <property type="match status" value="1"/>
</dbReference>
<evidence type="ECO:0000256" key="4">
    <source>
        <dbReference type="SAM" id="MobiDB-lite"/>
    </source>
</evidence>
<evidence type="ECO:0000256" key="2">
    <source>
        <dbReference type="ARBA" id="ARBA00022786"/>
    </source>
</evidence>
<evidence type="ECO:0000256" key="3">
    <source>
        <dbReference type="PROSITE-ProRule" id="PRU00259"/>
    </source>
</evidence>
<keyword evidence="1" id="KW-0677">Repeat</keyword>
<feature type="compositionally biased region" description="Polar residues" evidence="4">
    <location>
        <begin position="386"/>
        <end position="411"/>
    </location>
</feature>
<gene>
    <name evidence="5" type="ORF">HYC85_000185</name>
</gene>
<feature type="compositionally biased region" description="Polar residues" evidence="4">
    <location>
        <begin position="439"/>
        <end position="448"/>
    </location>
</feature>
<organism evidence="5 6">
    <name type="scientific">Camellia sinensis</name>
    <name type="common">Tea plant</name>
    <name type="synonym">Thea sinensis</name>
    <dbReference type="NCBI Taxonomy" id="4442"/>
    <lineage>
        <taxon>Eukaryota</taxon>
        <taxon>Viridiplantae</taxon>
        <taxon>Streptophyta</taxon>
        <taxon>Embryophyta</taxon>
        <taxon>Tracheophyta</taxon>
        <taxon>Spermatophyta</taxon>
        <taxon>Magnoliopsida</taxon>
        <taxon>eudicotyledons</taxon>
        <taxon>Gunneridae</taxon>
        <taxon>Pentapetalae</taxon>
        <taxon>asterids</taxon>
        <taxon>Ericales</taxon>
        <taxon>Theaceae</taxon>
        <taxon>Camellia</taxon>
    </lineage>
</organism>
<comment type="caution">
    <text evidence="5">The sequence shown here is derived from an EMBL/GenBank/DDBJ whole genome shotgun (WGS) entry which is preliminary data.</text>
</comment>
<reference evidence="5 6" key="2">
    <citation type="submission" date="2020-07" db="EMBL/GenBank/DDBJ databases">
        <title>Genome assembly of wild tea tree DASZ reveals pedigree and selection history of tea varieties.</title>
        <authorList>
            <person name="Zhang W."/>
        </authorList>
    </citation>
    <scope>NUCLEOTIDE SEQUENCE [LARGE SCALE GENOMIC DNA]</scope>
    <source>
        <strain evidence="6">cv. G240</strain>
        <tissue evidence="5">Leaf</tissue>
    </source>
</reference>
<feature type="region of interest" description="Disordered" evidence="4">
    <location>
        <begin position="386"/>
        <end position="448"/>
    </location>
</feature>
<evidence type="ECO:0000256" key="1">
    <source>
        <dbReference type="ARBA" id="ARBA00022737"/>
    </source>
</evidence>
<keyword evidence="2" id="KW-0833">Ubl conjugation pathway</keyword>
<dbReference type="InterPro" id="IPR000225">
    <property type="entry name" value="Armadillo"/>
</dbReference>
<feature type="repeat" description="ARM" evidence="3">
    <location>
        <begin position="108"/>
        <end position="148"/>
    </location>
</feature>